<feature type="transmembrane region" description="Helical" evidence="6">
    <location>
        <begin position="260"/>
        <end position="280"/>
    </location>
</feature>
<dbReference type="AlphaFoldDB" id="A0A045HC47"/>
<dbReference type="Proteomes" id="UP000044938">
    <property type="component" value="Unassembled WGS sequence"/>
</dbReference>
<reference evidence="10 21" key="1">
    <citation type="submission" date="2015-03" db="EMBL/GenBank/DDBJ databases">
        <authorList>
            <consortium name="Pathogen Informatics"/>
            <person name="Murphy D."/>
        </authorList>
    </citation>
    <scope>NUCLEOTIDE SEQUENCE [LARGE SCALE GENOMIC DNA]</scope>
    <source>
        <strain evidence="10 21">0268S</strain>
    </source>
</reference>
<reference evidence="14 23" key="5">
    <citation type="submission" date="2017-02" db="EMBL/GenBank/DDBJ databases">
        <title>Protein polymorphisms may explain contrasting epidemiological fitness of two variants of a multidrug-resistant Mycobacterium tuberculosis strain.</title>
        <authorList>
            <person name="Bigi M.M."/>
            <person name="Lopez B."/>
            <person name="Blanco F.C."/>
            <person name="Sasiain M.C."/>
            <person name="De La Barrera S."/>
            <person name="Ritacco V."/>
            <person name="Bigi F."/>
            <person name="Soria M.A."/>
        </authorList>
    </citation>
    <scope>NUCLEOTIDE SEQUENCE [LARGE SCALE GENOMIC DNA]</scope>
    <source>
        <strain evidence="14 23">6548</strain>
    </source>
</reference>
<proteinExistence type="predicted"/>
<evidence type="ECO:0000313" key="9">
    <source>
        <dbReference type="EMBL" id="CKR94440.1"/>
    </source>
</evidence>
<dbReference type="InterPro" id="IPR011701">
    <property type="entry name" value="MFS"/>
</dbReference>
<evidence type="ECO:0000313" key="13">
    <source>
        <dbReference type="EMBL" id="MBP0684218.1"/>
    </source>
</evidence>
<evidence type="ECO:0000256" key="5">
    <source>
        <dbReference type="ARBA" id="ARBA00023136"/>
    </source>
</evidence>
<dbReference type="EMBL" id="CFOE01000430">
    <property type="protein sequence ID" value="CFE41350.1"/>
    <property type="molecule type" value="Genomic_DNA"/>
</dbReference>
<feature type="transmembrane region" description="Helical" evidence="6">
    <location>
        <begin position="88"/>
        <end position="121"/>
    </location>
</feature>
<dbReference type="Proteomes" id="UP000256381">
    <property type="component" value="Unassembled WGS sequence"/>
</dbReference>
<feature type="transmembrane region" description="Helical" evidence="6">
    <location>
        <begin position="232"/>
        <end position="254"/>
    </location>
</feature>
<reference evidence="17 18" key="2">
    <citation type="submission" date="2015-03" db="EMBL/GenBank/DDBJ databases">
        <authorList>
            <consortium name="Pathogen Informatics"/>
        </authorList>
    </citation>
    <scope>NUCLEOTIDE SEQUENCE [LARGE SCALE GENOMIC DNA]</scope>
    <source>
        <strain evidence="9 20">Bir 172</strain>
        <strain evidence="8 22">Bir 185</strain>
        <strain evidence="11 18">G09801536</strain>
        <strain evidence="7 19">G09901357</strain>
        <strain evidence="12 17">M09401471</strain>
    </source>
</reference>
<dbReference type="Gene3D" id="1.20.1250.20">
    <property type="entry name" value="MFS general substrate transporter like domains"/>
    <property type="match status" value="2"/>
</dbReference>
<reference evidence="16 25" key="7">
    <citation type="submission" date="2018-08" db="EMBL/GenBank/DDBJ databases">
        <authorList>
            <person name="Fokvardsen B D."/>
            <person name="Norman A."/>
        </authorList>
    </citation>
    <scope>NUCLEOTIDE SEQUENCE [LARGE SCALE GENOMIC DNA]</scope>
    <source>
        <strain evidence="16 25">DKC2</strain>
    </source>
</reference>
<accession>A0A045HC47</accession>
<dbReference type="GeneID" id="45426247"/>
<evidence type="ECO:0000256" key="6">
    <source>
        <dbReference type="SAM" id="Phobius"/>
    </source>
</evidence>
<name>A0A045HC47_MYCTX</name>
<evidence type="ECO:0000313" key="15">
    <source>
        <dbReference type="EMBL" id="REQ47749.1"/>
    </source>
</evidence>
<keyword evidence="2" id="KW-1003">Cell membrane</keyword>
<evidence type="ECO:0000256" key="1">
    <source>
        <dbReference type="ARBA" id="ARBA00004651"/>
    </source>
</evidence>
<dbReference type="SUPFAM" id="SSF103473">
    <property type="entry name" value="MFS general substrate transporter"/>
    <property type="match status" value="1"/>
</dbReference>
<evidence type="ECO:0000256" key="2">
    <source>
        <dbReference type="ARBA" id="ARBA00022475"/>
    </source>
</evidence>
<evidence type="ECO:0000313" key="25">
    <source>
        <dbReference type="Proteomes" id="UP000300237"/>
    </source>
</evidence>
<reference evidence="15 24" key="4">
    <citation type="journal article" date="2017" name="N. Engl. J. Med.">
        <title>Transmission of Extensively Drug-Resistant Tuberculosis in South Africa.</title>
        <authorList>
            <person name="Shah N.S."/>
            <person name="Auld S.C."/>
            <person name="Brust J.C."/>
            <person name="Mathema B."/>
            <person name="Ismail N."/>
            <person name="Moodley P."/>
            <person name="Mlisana K."/>
            <person name="Allana S."/>
            <person name="Campbell A."/>
            <person name="Mthiyane T."/>
            <person name="Morris N."/>
            <person name="Mpangase P."/>
            <person name="van der Meulen H."/>
            <person name="Omar S.V."/>
            <person name="Brown T.S."/>
            <person name="Narechania A."/>
            <person name="Shaskina E."/>
            <person name="Kapwata T."/>
            <person name="Kreiswirth B."/>
            <person name="Gandhi N.R."/>
        </authorList>
    </citation>
    <scope>NUCLEOTIDE SEQUENCE [LARGE SCALE GENOMIC DNA]</scope>
    <source>
        <strain evidence="15 24">32301_S10</strain>
    </source>
</reference>
<dbReference type="Proteomes" id="UP000050139">
    <property type="component" value="Unassembled WGS sequence"/>
</dbReference>
<evidence type="ECO:0000313" key="8">
    <source>
        <dbReference type="EMBL" id="CKR18839.1"/>
    </source>
</evidence>
<feature type="transmembrane region" description="Helical" evidence="6">
    <location>
        <begin position="353"/>
        <end position="376"/>
    </location>
</feature>
<evidence type="ECO:0000313" key="24">
    <source>
        <dbReference type="Proteomes" id="UP000256381"/>
    </source>
</evidence>
<protein>
    <submittedName>
        <fullName evidence="10">Integral membrane protein</fullName>
    </submittedName>
    <submittedName>
        <fullName evidence="13">MFS transporter</fullName>
    </submittedName>
    <submittedName>
        <fullName evidence="14">Major Facilitator Superfamily protein</fullName>
    </submittedName>
</protein>
<evidence type="ECO:0000313" key="16">
    <source>
        <dbReference type="EMBL" id="VCU50547.1"/>
    </source>
</evidence>
<dbReference type="GO" id="GO:0005886">
    <property type="term" value="C:plasma membrane"/>
    <property type="evidence" value="ECO:0007669"/>
    <property type="project" value="UniProtKB-SubCell"/>
</dbReference>
<dbReference type="Proteomes" id="UP000048948">
    <property type="component" value="Unassembled WGS sequence"/>
</dbReference>
<dbReference type="EMBL" id="JAGIZI010000022">
    <property type="protein sequence ID" value="MBP0684218.1"/>
    <property type="molecule type" value="Genomic_DNA"/>
</dbReference>
<evidence type="ECO:0000313" key="7">
    <source>
        <dbReference type="EMBL" id="CFE41350.1"/>
    </source>
</evidence>
<evidence type="ECO:0000256" key="4">
    <source>
        <dbReference type="ARBA" id="ARBA00022989"/>
    </source>
</evidence>
<dbReference type="EMBL" id="LR027516">
    <property type="protein sequence ID" value="VCU50547.1"/>
    <property type="molecule type" value="Genomic_DNA"/>
</dbReference>
<dbReference type="InterPro" id="IPR052425">
    <property type="entry name" value="Uncharacterized_MFS-type"/>
</dbReference>
<dbReference type="EMBL" id="QTBD01000235">
    <property type="protein sequence ID" value="REQ47749.1"/>
    <property type="molecule type" value="Genomic_DNA"/>
</dbReference>
<keyword evidence="3 6" id="KW-0812">Transmembrane</keyword>
<dbReference type="Proteomes" id="UP000045842">
    <property type="component" value="Unassembled WGS sequence"/>
</dbReference>
<keyword evidence="5 6" id="KW-0472">Membrane</keyword>
<feature type="transmembrane region" description="Helical" evidence="6">
    <location>
        <begin position="382"/>
        <end position="401"/>
    </location>
</feature>
<evidence type="ECO:0000313" key="26">
    <source>
        <dbReference type="Proteomes" id="UP000671119"/>
    </source>
</evidence>
<evidence type="ECO:0000313" key="11">
    <source>
        <dbReference type="EMBL" id="COV90712.1"/>
    </source>
</evidence>
<dbReference type="Proteomes" id="UP000048289">
    <property type="component" value="Unassembled WGS sequence"/>
</dbReference>
<dbReference type="Pfam" id="PF07690">
    <property type="entry name" value="MFS_1"/>
    <property type="match status" value="1"/>
</dbReference>
<dbReference type="EMBL" id="COPH01000001">
    <property type="protein sequence ID" value="CLV44443.1"/>
    <property type="molecule type" value="Genomic_DNA"/>
</dbReference>
<comment type="subcellular location">
    <subcellularLocation>
        <location evidence="1">Cell membrane</location>
        <topology evidence="1">Multi-pass membrane protein</topology>
    </subcellularLocation>
</comment>
<dbReference type="EMBL" id="CSAJ01000114">
    <property type="protein sequence ID" value="COV93262.1"/>
    <property type="molecule type" value="Genomic_DNA"/>
</dbReference>
<feature type="transmembrane region" description="Helical" evidence="6">
    <location>
        <begin position="178"/>
        <end position="200"/>
    </location>
</feature>
<dbReference type="RefSeq" id="WP_003899241.1">
    <property type="nucleotide sequence ID" value="NZ_AP017901.1"/>
</dbReference>
<gene>
    <name evidence="14" type="ORF">A4S10_02385</name>
    <name evidence="16" type="ORF">DKC2_2392</name>
    <name evidence="15" type="ORF">DSJ38_22030</name>
    <name evidence="11" type="ORF">ERS007679_02684</name>
    <name evidence="7" type="ORF">ERS007681_02891</name>
    <name evidence="12" type="ORF">ERS007720_01227</name>
    <name evidence="9" type="ORF">ERS027646_00986</name>
    <name evidence="8" type="ORF">ERS027659_00881</name>
    <name evidence="10" type="ORF">ERS094118_00137</name>
    <name evidence="13" type="ORF">J8J21_14045</name>
</gene>
<organism evidence="10 21">
    <name type="scientific">Mycobacterium tuberculosis</name>
    <dbReference type="NCBI Taxonomy" id="1773"/>
    <lineage>
        <taxon>Bacteria</taxon>
        <taxon>Bacillati</taxon>
        <taxon>Actinomycetota</taxon>
        <taxon>Actinomycetes</taxon>
        <taxon>Mycobacteriales</taxon>
        <taxon>Mycobacteriaceae</taxon>
        <taxon>Mycobacterium</taxon>
        <taxon>Mycobacterium tuberculosis complex</taxon>
    </lineage>
</organism>
<feature type="transmembrane region" description="Helical" evidence="6">
    <location>
        <begin position="51"/>
        <end position="76"/>
    </location>
</feature>
<dbReference type="GO" id="GO:0022857">
    <property type="term" value="F:transmembrane transporter activity"/>
    <property type="evidence" value="ECO:0007669"/>
    <property type="project" value="InterPro"/>
</dbReference>
<dbReference type="PANTHER" id="PTHR42688:SF1">
    <property type="entry name" value="BLR5212 PROTEIN"/>
    <property type="match status" value="1"/>
</dbReference>
<evidence type="ECO:0000313" key="14">
    <source>
        <dbReference type="EMBL" id="OMH60212.1"/>
    </source>
</evidence>
<dbReference type="SMR" id="A0A045HC47"/>
<dbReference type="OMA" id="GFHRMMD"/>
<evidence type="ECO:0000313" key="18">
    <source>
        <dbReference type="Proteomes" id="UP000045842"/>
    </source>
</evidence>
<dbReference type="EMBL" id="CNFT01000137">
    <property type="protein sequence ID" value="CKR18839.1"/>
    <property type="molecule type" value="Genomic_DNA"/>
</dbReference>
<sequence length="409" mass="41890">MGANGDVALSRIGATRPALSAWRFVTVFGVVGLLADVVYEGARSITGPLLASLGATGLVVGVVTGVGEAAALGLRLVSGPLADRSRRFWAWTIAGYTLTVVTVPLLGIAGALWVACALVIAERVGKAVRGPAKDTLLSHAASVTGRGRGFAVHEALDQVGAMIGPLTVAGMLAITGNAYAPALGVLTLPGGAALALLLWLQRRVPRPESYEDCPVVLGNPSAPRPWALPAQFWLYCGFTAITMLGFGTFGLLSFHMVSHGVLAAAMVPVVYAAAMAADALTALASGFSYDRYGAKTLAVLPILSILVVLFAFTDNVTMVVIGTLVWGAAVGIQESTLRGVVADLVASPRRASAYGVFAAGLGAATAGGGALIGWLYDISIGTLVVVVIALELMALVMMFAIRLPRVAPS</sequence>
<reference evidence="14 23" key="3">
    <citation type="submission" date="2016-04" db="EMBL/GenBank/DDBJ databases">
        <authorList>
            <person name="Bigi M."/>
            <person name="Bigi F."/>
            <person name="Soria M.A."/>
        </authorList>
    </citation>
    <scope>NUCLEOTIDE SEQUENCE [LARGE SCALE GENOMIC DNA]</scope>
    <source>
        <strain evidence="14 23">6548</strain>
    </source>
</reference>
<dbReference type="Proteomes" id="UP000050164">
    <property type="component" value="Unassembled WGS sequence"/>
</dbReference>
<evidence type="ECO:0000313" key="23">
    <source>
        <dbReference type="Proteomes" id="UP000189452"/>
    </source>
</evidence>
<evidence type="ECO:0000313" key="19">
    <source>
        <dbReference type="Proteomes" id="UP000048289"/>
    </source>
</evidence>
<dbReference type="Proteomes" id="UP000300237">
    <property type="component" value="Chromosome"/>
</dbReference>
<dbReference type="Proteomes" id="UP000671119">
    <property type="component" value="Unassembled WGS sequence"/>
</dbReference>
<dbReference type="Proteomes" id="UP000189452">
    <property type="component" value="Chromosome"/>
</dbReference>
<dbReference type="EMBL" id="LWDQ01000001">
    <property type="protein sequence ID" value="OMH60212.1"/>
    <property type="molecule type" value="Genomic_DNA"/>
</dbReference>
<dbReference type="EMBL" id="CSAD01000393">
    <property type="protein sequence ID" value="COV90712.1"/>
    <property type="molecule type" value="Genomic_DNA"/>
</dbReference>
<dbReference type="CDD" id="cd17370">
    <property type="entry name" value="MFS_MJ1317_like"/>
    <property type="match status" value="1"/>
</dbReference>
<evidence type="ECO:0000313" key="17">
    <source>
        <dbReference type="Proteomes" id="UP000044938"/>
    </source>
</evidence>
<keyword evidence="4 6" id="KW-1133">Transmembrane helix</keyword>
<evidence type="ECO:0000313" key="22">
    <source>
        <dbReference type="Proteomes" id="UP000050164"/>
    </source>
</evidence>
<feature type="transmembrane region" description="Helical" evidence="6">
    <location>
        <begin position="292"/>
        <end position="312"/>
    </location>
</feature>
<evidence type="ECO:0000313" key="20">
    <source>
        <dbReference type="Proteomes" id="UP000048948"/>
    </source>
</evidence>
<evidence type="ECO:0000313" key="21">
    <source>
        <dbReference type="Proteomes" id="UP000050139"/>
    </source>
</evidence>
<evidence type="ECO:0000313" key="12">
    <source>
        <dbReference type="EMBL" id="COV93262.1"/>
    </source>
</evidence>
<dbReference type="InterPro" id="IPR036259">
    <property type="entry name" value="MFS_trans_sf"/>
</dbReference>
<evidence type="ECO:0000313" key="10">
    <source>
        <dbReference type="EMBL" id="CLV44443.1"/>
    </source>
</evidence>
<dbReference type="PANTHER" id="PTHR42688">
    <property type="entry name" value="CONSERVED PROTEIN"/>
    <property type="match status" value="1"/>
</dbReference>
<reference evidence="15" key="6">
    <citation type="submission" date="2018-07" db="EMBL/GenBank/DDBJ databases">
        <authorList>
            <person name="Shah S."/>
            <person name="Brown T."/>
            <person name="Auld S."/>
            <person name="Bratton K."/>
            <person name="Narechania A."/>
            <person name="Mathema B."/>
            <person name="Gandhi N."/>
        </authorList>
    </citation>
    <scope>NUCLEOTIDE SEQUENCE</scope>
    <source>
        <strain evidence="15">32301_S10</strain>
    </source>
</reference>
<feature type="transmembrane region" description="Helical" evidence="6">
    <location>
        <begin position="21"/>
        <end position="39"/>
    </location>
</feature>
<evidence type="ECO:0000256" key="3">
    <source>
        <dbReference type="ARBA" id="ARBA00022692"/>
    </source>
</evidence>
<reference evidence="13 26" key="8">
    <citation type="submission" date="2021-03" db="EMBL/GenBank/DDBJ databases">
        <title>Whole Genome Sequencing of Mycobacterium tuberculosis clinical isolates from Arunachal Pradesh, India.</title>
        <authorList>
            <person name="Singh S."/>
            <person name="Mudliar S.R."/>
            <person name="Kulsum U."/>
            <person name="Rufai S.B."/>
            <person name="Singh P.K."/>
            <person name="Umpo M."/>
            <person name="Nyori M."/>
        </authorList>
    </citation>
    <scope>NUCLEOTIDE SEQUENCE [LARGE SCALE GENOMIC DNA]</scope>
    <source>
        <strain evidence="13 26">OMICS/BPL/0142/20/SP</strain>
    </source>
</reference>
<dbReference type="EMBL" id="CNGE01000123">
    <property type="protein sequence ID" value="CKR94440.1"/>
    <property type="molecule type" value="Genomic_DNA"/>
</dbReference>